<feature type="compositionally biased region" description="Basic and acidic residues" evidence="1">
    <location>
        <begin position="18"/>
        <end position="27"/>
    </location>
</feature>
<evidence type="ECO:0000256" key="1">
    <source>
        <dbReference type="SAM" id="MobiDB-lite"/>
    </source>
</evidence>
<sequence length="27" mass="2962">MAREAVRAGQDPAGAQRHQQEDRQAQG</sequence>
<protein>
    <submittedName>
        <fullName evidence="2">Ser1</fullName>
    </submittedName>
</protein>
<dbReference type="EMBL" id="GBRH01209973">
    <property type="protein sequence ID" value="JAD87922.1"/>
    <property type="molecule type" value="Transcribed_RNA"/>
</dbReference>
<reference evidence="2" key="1">
    <citation type="submission" date="2014-09" db="EMBL/GenBank/DDBJ databases">
        <authorList>
            <person name="Magalhaes I.L.F."/>
            <person name="Oliveira U."/>
            <person name="Santos F.R."/>
            <person name="Vidigal T.H.D.A."/>
            <person name="Brescovit A.D."/>
            <person name="Santos A.J."/>
        </authorList>
    </citation>
    <scope>NUCLEOTIDE SEQUENCE</scope>
    <source>
        <tissue evidence="2">Shoot tissue taken approximately 20 cm above the soil surface</tissue>
    </source>
</reference>
<dbReference type="AlphaFoldDB" id="A0A0A9DVX8"/>
<evidence type="ECO:0000313" key="2">
    <source>
        <dbReference type="EMBL" id="JAD87922.1"/>
    </source>
</evidence>
<name>A0A0A9DVX8_ARUDO</name>
<organism evidence="2">
    <name type="scientific">Arundo donax</name>
    <name type="common">Giant reed</name>
    <name type="synonym">Donax arundinaceus</name>
    <dbReference type="NCBI Taxonomy" id="35708"/>
    <lineage>
        <taxon>Eukaryota</taxon>
        <taxon>Viridiplantae</taxon>
        <taxon>Streptophyta</taxon>
        <taxon>Embryophyta</taxon>
        <taxon>Tracheophyta</taxon>
        <taxon>Spermatophyta</taxon>
        <taxon>Magnoliopsida</taxon>
        <taxon>Liliopsida</taxon>
        <taxon>Poales</taxon>
        <taxon>Poaceae</taxon>
        <taxon>PACMAD clade</taxon>
        <taxon>Arundinoideae</taxon>
        <taxon>Arundineae</taxon>
        <taxon>Arundo</taxon>
    </lineage>
</organism>
<feature type="region of interest" description="Disordered" evidence="1">
    <location>
        <begin position="1"/>
        <end position="27"/>
    </location>
</feature>
<proteinExistence type="predicted"/>
<reference evidence="2" key="2">
    <citation type="journal article" date="2015" name="Data Brief">
        <title>Shoot transcriptome of the giant reed, Arundo donax.</title>
        <authorList>
            <person name="Barrero R.A."/>
            <person name="Guerrero F.D."/>
            <person name="Moolhuijzen P."/>
            <person name="Goolsby J.A."/>
            <person name="Tidwell J."/>
            <person name="Bellgard S.E."/>
            <person name="Bellgard M.I."/>
        </authorList>
    </citation>
    <scope>NUCLEOTIDE SEQUENCE</scope>
    <source>
        <tissue evidence="2">Shoot tissue taken approximately 20 cm above the soil surface</tissue>
    </source>
</reference>
<accession>A0A0A9DVX8</accession>